<feature type="compositionally biased region" description="Basic and acidic residues" evidence="1">
    <location>
        <begin position="19"/>
        <end position="35"/>
    </location>
</feature>
<accession>A0A6J1BCY1</accession>
<feature type="region of interest" description="Disordered" evidence="1">
    <location>
        <begin position="1"/>
        <end position="52"/>
    </location>
</feature>
<dbReference type="GeneID" id="110425616"/>
<evidence type="ECO:0000256" key="1">
    <source>
        <dbReference type="SAM" id="MobiDB-lite"/>
    </source>
</evidence>
<dbReference type="RefSeq" id="XP_021296214.1">
    <property type="nucleotide sequence ID" value="XM_021440539.1"/>
</dbReference>
<proteinExistence type="predicted"/>
<dbReference type="AlphaFoldDB" id="A0A6J1BCY1"/>
<sequence>MSFIATRLRRSHPKTPFAPEDKPDSSQNPDPHERNPNPSTGKTAKSGRTQRSRVFSRLILKSLTNSTAGEIGRRLRRPLAKDAASSETEMERSLNIARGGGIYELLQGTKGDGVYDCHSDKGREAGGFQWIIVYGHDGHYIL</sequence>
<feature type="compositionally biased region" description="Polar residues" evidence="1">
    <location>
        <begin position="36"/>
        <end position="52"/>
    </location>
</feature>
<reference evidence="3" key="1">
    <citation type="submission" date="2025-08" db="UniProtKB">
        <authorList>
            <consortium name="RefSeq"/>
        </authorList>
    </citation>
    <scope>IDENTIFICATION</scope>
    <source>
        <tissue evidence="3">Leaf</tissue>
    </source>
</reference>
<dbReference type="Proteomes" id="UP000504621">
    <property type="component" value="Unplaced"/>
</dbReference>
<organism evidence="2 3">
    <name type="scientific">Herrania umbratica</name>
    <dbReference type="NCBI Taxonomy" id="108875"/>
    <lineage>
        <taxon>Eukaryota</taxon>
        <taxon>Viridiplantae</taxon>
        <taxon>Streptophyta</taxon>
        <taxon>Embryophyta</taxon>
        <taxon>Tracheophyta</taxon>
        <taxon>Spermatophyta</taxon>
        <taxon>Magnoliopsida</taxon>
        <taxon>eudicotyledons</taxon>
        <taxon>Gunneridae</taxon>
        <taxon>Pentapetalae</taxon>
        <taxon>rosids</taxon>
        <taxon>malvids</taxon>
        <taxon>Malvales</taxon>
        <taxon>Malvaceae</taxon>
        <taxon>Byttnerioideae</taxon>
        <taxon>Herrania</taxon>
    </lineage>
</organism>
<protein>
    <submittedName>
        <fullName evidence="3">Uncharacterized protein LOC110425616</fullName>
    </submittedName>
</protein>
<gene>
    <name evidence="3" type="primary">LOC110425616</name>
</gene>
<keyword evidence="2" id="KW-1185">Reference proteome</keyword>
<name>A0A6J1BCY1_9ROSI</name>
<evidence type="ECO:0000313" key="3">
    <source>
        <dbReference type="RefSeq" id="XP_021296214.1"/>
    </source>
</evidence>
<evidence type="ECO:0000313" key="2">
    <source>
        <dbReference type="Proteomes" id="UP000504621"/>
    </source>
</evidence>